<gene>
    <name evidence="2" type="primary">nagK</name>
    <name evidence="2" type="ORF">Pla175_09210</name>
</gene>
<dbReference type="Proteomes" id="UP000317429">
    <property type="component" value="Chromosome"/>
</dbReference>
<dbReference type="EMBL" id="CP036291">
    <property type="protein sequence ID" value="QDU87556.1"/>
    <property type="molecule type" value="Genomic_DNA"/>
</dbReference>
<accession>A0A518D7W0</accession>
<dbReference type="Gene3D" id="3.30.420.40">
    <property type="match status" value="2"/>
</dbReference>
<dbReference type="SUPFAM" id="SSF53067">
    <property type="entry name" value="Actin-like ATPase domain"/>
    <property type="match status" value="1"/>
</dbReference>
<dbReference type="InterPro" id="IPR043129">
    <property type="entry name" value="ATPase_NBD"/>
</dbReference>
<proteinExistence type="inferred from homology"/>
<dbReference type="Pfam" id="PF00480">
    <property type="entry name" value="ROK"/>
    <property type="match status" value="1"/>
</dbReference>
<keyword evidence="2" id="KW-0808">Transferase</keyword>
<dbReference type="GO" id="GO:0045127">
    <property type="term" value="F:N-acetylglucosamine kinase activity"/>
    <property type="evidence" value="ECO:0007669"/>
    <property type="project" value="UniProtKB-EC"/>
</dbReference>
<name>A0A518D7W0_9BACT</name>
<organism evidence="2 3">
    <name type="scientific">Pirellulimonas nuda</name>
    <dbReference type="NCBI Taxonomy" id="2528009"/>
    <lineage>
        <taxon>Bacteria</taxon>
        <taxon>Pseudomonadati</taxon>
        <taxon>Planctomycetota</taxon>
        <taxon>Planctomycetia</taxon>
        <taxon>Pirellulales</taxon>
        <taxon>Lacipirellulaceae</taxon>
        <taxon>Pirellulimonas</taxon>
    </lineage>
</organism>
<dbReference type="AlphaFoldDB" id="A0A518D7W0"/>
<comment type="similarity">
    <text evidence="1">Belongs to the ROK (NagC/XylR) family.</text>
</comment>
<evidence type="ECO:0000313" key="2">
    <source>
        <dbReference type="EMBL" id="QDU87556.1"/>
    </source>
</evidence>
<dbReference type="KEGG" id="pnd:Pla175_09210"/>
<dbReference type="PANTHER" id="PTHR18964:SF149">
    <property type="entry name" value="BIFUNCTIONAL UDP-N-ACETYLGLUCOSAMINE 2-EPIMERASE_N-ACETYLMANNOSAMINE KINASE"/>
    <property type="match status" value="1"/>
</dbReference>
<keyword evidence="3" id="KW-1185">Reference proteome</keyword>
<evidence type="ECO:0000256" key="1">
    <source>
        <dbReference type="ARBA" id="ARBA00006479"/>
    </source>
</evidence>
<dbReference type="InterPro" id="IPR000600">
    <property type="entry name" value="ROK"/>
</dbReference>
<evidence type="ECO:0000313" key="3">
    <source>
        <dbReference type="Proteomes" id="UP000317429"/>
    </source>
</evidence>
<keyword evidence="2" id="KW-0418">Kinase</keyword>
<sequence length="357" mass="36331">MISNDNRVVLTLDAGGTNFAFAAIRAGERIAGPVTLPSAGDNLQQSLANLYEGFERVAALAGGAFSAISFAFPGPADYRQGVIYNVGNLPAYAGGVPLAELLGQRFGVPVHINNDGDLFAFGEAIAGMLPEVNARLESIGAARRFRNLIGLTLGTGFGGGVVLDGKLLAGDNSLSGEVWLMHNGGQPGVNAEEGASIRAVTRAYAAAAPGAPPELTPRDIAEIARGERDGDRSAAREAFAQLGRTVGDAVANLVTVLDGLVVIGGGLSAAHALFLPACLEVVNGRFPSAHGASRRLVQQAYNLEDAPSAEAFYNAANATGASGQLPPYQPITAIGVSRLGANEAVNVGAYAVALGGA</sequence>
<protein>
    <submittedName>
        <fullName evidence="2">N-acetyl-D-glucosamine kinase</fullName>
        <ecNumber evidence="2">2.7.1.59</ecNumber>
    </submittedName>
</protein>
<dbReference type="RefSeq" id="WP_231954190.1">
    <property type="nucleotide sequence ID" value="NZ_CP036291.1"/>
</dbReference>
<reference evidence="2 3" key="1">
    <citation type="submission" date="2019-02" db="EMBL/GenBank/DDBJ databases">
        <title>Deep-cultivation of Planctomycetes and their phenomic and genomic characterization uncovers novel biology.</title>
        <authorList>
            <person name="Wiegand S."/>
            <person name="Jogler M."/>
            <person name="Boedeker C."/>
            <person name="Pinto D."/>
            <person name="Vollmers J."/>
            <person name="Rivas-Marin E."/>
            <person name="Kohn T."/>
            <person name="Peeters S.H."/>
            <person name="Heuer A."/>
            <person name="Rast P."/>
            <person name="Oberbeckmann S."/>
            <person name="Bunk B."/>
            <person name="Jeske O."/>
            <person name="Meyerdierks A."/>
            <person name="Storesund J.E."/>
            <person name="Kallscheuer N."/>
            <person name="Luecker S."/>
            <person name="Lage O.M."/>
            <person name="Pohl T."/>
            <person name="Merkel B.J."/>
            <person name="Hornburger P."/>
            <person name="Mueller R.-W."/>
            <person name="Bruemmer F."/>
            <person name="Labrenz M."/>
            <person name="Spormann A.M."/>
            <person name="Op den Camp H."/>
            <person name="Overmann J."/>
            <person name="Amann R."/>
            <person name="Jetten M.S.M."/>
            <person name="Mascher T."/>
            <person name="Medema M.H."/>
            <person name="Devos D.P."/>
            <person name="Kaster A.-K."/>
            <person name="Ovreas L."/>
            <person name="Rohde M."/>
            <person name="Galperin M.Y."/>
            <person name="Jogler C."/>
        </authorList>
    </citation>
    <scope>NUCLEOTIDE SEQUENCE [LARGE SCALE GENOMIC DNA]</scope>
    <source>
        <strain evidence="2 3">Pla175</strain>
    </source>
</reference>
<dbReference type="EC" id="2.7.1.59" evidence="2"/>
<dbReference type="PANTHER" id="PTHR18964">
    <property type="entry name" value="ROK (REPRESSOR, ORF, KINASE) FAMILY"/>
    <property type="match status" value="1"/>
</dbReference>